<dbReference type="GO" id="GO:0009653">
    <property type="term" value="P:anatomical structure morphogenesis"/>
    <property type="evidence" value="ECO:0007669"/>
    <property type="project" value="UniProtKB-ARBA"/>
</dbReference>
<comment type="subcellular location">
    <subcellularLocation>
        <location evidence="1">Cell membrane</location>
        <topology evidence="1">Single-pass type I membrane protein</topology>
    </subcellularLocation>
    <subcellularLocation>
        <location evidence="2">Cell projection</location>
        <location evidence="2">Dendrite</location>
    </subcellularLocation>
    <subcellularLocation>
        <location evidence="16">Postsynaptic cell membrane</location>
    </subcellularLocation>
    <subcellularLocation>
        <location evidence="17">Presynaptic cell membrane</location>
    </subcellularLocation>
</comment>
<proteinExistence type="predicted"/>
<evidence type="ECO:0000256" key="10">
    <source>
        <dbReference type="ARBA" id="ARBA00022989"/>
    </source>
</evidence>
<evidence type="ECO:0000256" key="4">
    <source>
        <dbReference type="ARBA" id="ARBA00022553"/>
    </source>
</evidence>
<evidence type="ECO:0000256" key="15">
    <source>
        <dbReference type="ARBA" id="ARBA00023273"/>
    </source>
</evidence>
<dbReference type="GO" id="GO:0030425">
    <property type="term" value="C:dendrite"/>
    <property type="evidence" value="ECO:0007669"/>
    <property type="project" value="UniProtKB-SubCell"/>
</dbReference>
<evidence type="ECO:0000256" key="7">
    <source>
        <dbReference type="ARBA" id="ARBA00022737"/>
    </source>
</evidence>
<keyword evidence="4" id="KW-0597">Phosphoprotein</keyword>
<keyword evidence="9" id="KW-0130">Cell adhesion</keyword>
<feature type="domain" description="Cadherin" evidence="24">
    <location>
        <begin position="748"/>
        <end position="852"/>
    </location>
</feature>
<dbReference type="Gene3D" id="2.60.40.60">
    <property type="entry name" value="Cadherins"/>
    <property type="match status" value="6"/>
</dbReference>
<name>A0A9N7VS85_PLEPL</name>
<feature type="domain" description="Cadherin" evidence="24">
    <location>
        <begin position="853"/>
        <end position="968"/>
    </location>
</feature>
<dbReference type="Proteomes" id="UP001153269">
    <property type="component" value="Unassembled WGS sequence"/>
</dbReference>
<comment type="caution">
    <text evidence="25">The sequence shown here is derived from an EMBL/GenBank/DDBJ whole genome shotgun (WGS) entry which is preliminary data.</text>
</comment>
<accession>A0A9N7VS85</accession>
<dbReference type="GO" id="GO:0007156">
    <property type="term" value="P:homophilic cell adhesion via plasma membrane adhesion molecules"/>
    <property type="evidence" value="ECO:0007669"/>
    <property type="project" value="InterPro"/>
</dbReference>
<evidence type="ECO:0000256" key="11">
    <source>
        <dbReference type="ARBA" id="ARBA00023018"/>
    </source>
</evidence>
<feature type="region of interest" description="Disordered" evidence="22">
    <location>
        <begin position="1155"/>
        <end position="1174"/>
    </location>
</feature>
<dbReference type="PANTHER" id="PTHR24028">
    <property type="entry name" value="CADHERIN-87A"/>
    <property type="match status" value="1"/>
</dbReference>
<dbReference type="GO" id="GO:0005509">
    <property type="term" value="F:calcium ion binding"/>
    <property type="evidence" value="ECO:0007669"/>
    <property type="project" value="UniProtKB-UniRule"/>
</dbReference>
<dbReference type="GO" id="GO:0045211">
    <property type="term" value="C:postsynaptic membrane"/>
    <property type="evidence" value="ECO:0007669"/>
    <property type="project" value="UniProtKB-SubCell"/>
</dbReference>
<evidence type="ECO:0000256" key="5">
    <source>
        <dbReference type="ARBA" id="ARBA00022692"/>
    </source>
</evidence>
<evidence type="ECO:0000256" key="14">
    <source>
        <dbReference type="ARBA" id="ARBA00023257"/>
    </source>
</evidence>
<evidence type="ECO:0000313" key="26">
    <source>
        <dbReference type="Proteomes" id="UP001153269"/>
    </source>
</evidence>
<feature type="domain" description="Cadherin" evidence="24">
    <location>
        <begin position="968"/>
        <end position="1072"/>
    </location>
</feature>
<feature type="transmembrane region" description="Helical" evidence="23">
    <location>
        <begin position="1087"/>
        <end position="1111"/>
    </location>
</feature>
<evidence type="ECO:0000259" key="24">
    <source>
        <dbReference type="PROSITE" id="PS50268"/>
    </source>
</evidence>
<sequence length="1365" mass="151689">MNSSSPGEASSRIRTQDPSERRTHQNAGPIRTHQNAGPIRTQDPSERRTHQNAGPIRTHQNAGPIRTQDPSECRTHQNPSERRTHQNAGPIRMQDPSEPIRTQDPSERRTHQNAGPIRMQDPSEPIRTQDPSERRTHQNAGPIRMQDPSEPIRTQDPSERRTHQNTRPIRTQDPSERKTHQNARPIRTQDPSERRTHQNTSPIRTQDPSEPIRTQDPSECRTHQNAGPIRTQDPSEHKTHQNAGPIRTHQNAGPIRTQDPSERRTHQNAGPIRTQDPSECRTHQNPSERRTHQNAGPIRTQDPSERRTHQNTRPIRMQDPSEPIRTQDPSERRTHQNAGPIRTQDPSERRTHQNAGPIRTQDPSERRTHQNAGPIRTQDPSERRTHQNAGPIRTQDPSERIKQPASFLFASVAQSDGNTIRYQTNEEDAPGTVIGNLAKDMSLSPSHSSKTNFRMMKQFNDSFIRVRESDGQLTVVERIDRERMCRHTPQCLITFDVVNFSKERYKLIHVEVEVRDINDNSPEFPSRESIVEISENAAVGSRVPLDPAADADVGSNYIQSYQISVNSHFTIDVLLRADGVKYAELVLMKELDRETQASYTVELVATDGGNPHRSGSTKITVRVTDFNDNSPVFDQNSFSVSLPEDAPVGTVILSLNAVDADEGSNGEVVYRFGKQVPREIRELFHVDSTSGRLTLRSPVDFEDKRTYELDVQATDLGSNPTPSVCKIIIHVTDVNDNAPEISITPMTSITTGIAHISEAAERDSLVALISTLDRDSGVNSQVHCTLFGHDHFKLRQAYEDSYMIVTAAVLDRERISEYNLTVMAEDFGSPPLRRITQYTIRLTDVNDNAPHFAKAVYEVSVVENNAPGAYITTVEASDADLANNGKITYRLVDSVIMGSPVNTFVSLNSVSGSIYALRSFNYEVMKVLDVHIQASDGGSPQLQSTAVVRLKIVDQNDNQPSIISPPLYKGSAEVFLPKDAPAGYVVTQIKATDADEGINAQLSYKITEGGHLGFSINKETGKVHVSRQLTYDLTDNVKVTVAVSDNGSPALTSSAIIHLSFIEGTLPSLPSFAPNGGEELFEWDMSIAIIIVLAGSCSLLLLAIVLITTICSRRRKETRERGCEEKEDMPNVEQVESGHIDSVIASHKGKVFDAHPFPEQPQLASSNPTDTGCEDGRQTAGIFESNSRVAEGKLKGYSTLPGYGKETVRPITIWKGNSFTTISARDPHISGKDSGKGDSDFNDSDSDLSADVHKKESPPMNSLWACTSECKVLGHSDRCWSPSATRPNTSLACAPHLSTFSKTASLPRDSRRENYYPAHMNKPTGLQSVYEKVQHQEFDYILVGPQTPARIQEADEISIPEYANS</sequence>
<protein>
    <recommendedName>
        <fullName evidence="20">Protocadherin-8</fullName>
    </recommendedName>
</protein>
<dbReference type="InterPro" id="IPR020894">
    <property type="entry name" value="Cadherin_CS"/>
</dbReference>
<evidence type="ECO:0000256" key="12">
    <source>
        <dbReference type="ARBA" id="ARBA00023136"/>
    </source>
</evidence>
<feature type="domain" description="Cadherin" evidence="24">
    <location>
        <begin position="634"/>
        <end position="741"/>
    </location>
</feature>
<feature type="domain" description="Cadherin" evidence="24">
    <location>
        <begin position="416"/>
        <end position="524"/>
    </location>
</feature>
<keyword evidence="15" id="KW-0966">Cell projection</keyword>
<feature type="region of interest" description="Disordered" evidence="22">
    <location>
        <begin position="1222"/>
        <end position="1259"/>
    </location>
</feature>
<dbReference type="InterPro" id="IPR002126">
    <property type="entry name" value="Cadherin-like_dom"/>
</dbReference>
<dbReference type="SUPFAM" id="SSF49313">
    <property type="entry name" value="Cadherin-like"/>
    <property type="match status" value="6"/>
</dbReference>
<feature type="domain" description="Cadherin" evidence="24">
    <location>
        <begin position="525"/>
        <end position="633"/>
    </location>
</feature>
<keyword evidence="10 23" id="KW-1133">Transmembrane helix</keyword>
<keyword evidence="14" id="KW-0628">Postsynaptic cell membrane</keyword>
<dbReference type="PROSITE" id="PS50268">
    <property type="entry name" value="CADHERIN_2"/>
    <property type="match status" value="6"/>
</dbReference>
<dbReference type="PANTHER" id="PTHR24028:SF46">
    <property type="entry name" value="PROTOCADHERIN-8"/>
    <property type="match status" value="1"/>
</dbReference>
<dbReference type="FunFam" id="2.60.40.60:FF:000117">
    <property type="entry name" value="protocadherin-8 isoform X1"/>
    <property type="match status" value="1"/>
</dbReference>
<dbReference type="PRINTS" id="PR00205">
    <property type="entry name" value="CADHERIN"/>
</dbReference>
<keyword evidence="12 23" id="KW-0472">Membrane</keyword>
<dbReference type="InterPro" id="IPR050174">
    <property type="entry name" value="Protocadherin/Cadherin-CA"/>
</dbReference>
<evidence type="ECO:0000256" key="16">
    <source>
        <dbReference type="ARBA" id="ARBA00034100"/>
    </source>
</evidence>
<feature type="compositionally biased region" description="Basic and acidic residues" evidence="22">
    <location>
        <begin position="1225"/>
        <end position="1239"/>
    </location>
</feature>
<keyword evidence="11" id="KW-0770">Synapse</keyword>
<feature type="compositionally biased region" description="Basic and acidic residues" evidence="22">
    <location>
        <begin position="276"/>
        <end position="291"/>
    </location>
</feature>
<evidence type="ECO:0000256" key="8">
    <source>
        <dbReference type="ARBA" id="ARBA00022837"/>
    </source>
</evidence>
<dbReference type="Pfam" id="PF00028">
    <property type="entry name" value="Cadherin"/>
    <property type="match status" value="5"/>
</dbReference>
<feature type="compositionally biased region" description="Basic and acidic residues" evidence="22">
    <location>
        <begin position="69"/>
        <end position="84"/>
    </location>
</feature>
<evidence type="ECO:0000256" key="13">
    <source>
        <dbReference type="ARBA" id="ARBA00023180"/>
    </source>
</evidence>
<dbReference type="EMBL" id="CADEAL010004225">
    <property type="protein sequence ID" value="CAB1454764.1"/>
    <property type="molecule type" value="Genomic_DNA"/>
</dbReference>
<dbReference type="PROSITE" id="PS00232">
    <property type="entry name" value="CADHERIN_1"/>
    <property type="match status" value="4"/>
</dbReference>
<dbReference type="FunFam" id="2.60.40.60:FF:000007">
    <property type="entry name" value="Protocadherin alpha 2"/>
    <property type="match status" value="1"/>
</dbReference>
<keyword evidence="5 23" id="KW-0812">Transmembrane</keyword>
<feature type="compositionally biased region" description="Basic and acidic residues" evidence="22">
    <location>
        <begin position="14"/>
        <end position="23"/>
    </location>
</feature>
<dbReference type="InterPro" id="IPR015919">
    <property type="entry name" value="Cadherin-like_sf"/>
</dbReference>
<dbReference type="FunFam" id="2.60.40.60:FF:000003">
    <property type="entry name" value="Protocadherin alpha 2"/>
    <property type="match status" value="1"/>
</dbReference>
<evidence type="ECO:0000256" key="18">
    <source>
        <dbReference type="ARBA" id="ARBA00056898"/>
    </source>
</evidence>
<gene>
    <name evidence="25" type="ORF">PLEPLA_LOCUS42531</name>
</gene>
<dbReference type="InterPro" id="IPR013164">
    <property type="entry name" value="Cadherin_N"/>
</dbReference>
<evidence type="ECO:0000256" key="19">
    <source>
        <dbReference type="ARBA" id="ARBA00064553"/>
    </source>
</evidence>
<keyword evidence="8 21" id="KW-0106">Calcium</keyword>
<evidence type="ECO:0000256" key="1">
    <source>
        <dbReference type="ARBA" id="ARBA00004251"/>
    </source>
</evidence>
<evidence type="ECO:0000256" key="2">
    <source>
        <dbReference type="ARBA" id="ARBA00004279"/>
    </source>
</evidence>
<evidence type="ECO:0000256" key="22">
    <source>
        <dbReference type="SAM" id="MobiDB-lite"/>
    </source>
</evidence>
<dbReference type="FunFam" id="2.60.40.60:FF:000120">
    <property type="entry name" value="Protocadherin 8"/>
    <property type="match status" value="1"/>
</dbReference>
<keyword evidence="7" id="KW-0677">Repeat</keyword>
<keyword evidence="6" id="KW-0732">Signal</keyword>
<dbReference type="CDD" id="cd11304">
    <property type="entry name" value="Cadherin_repeat"/>
    <property type="match status" value="6"/>
</dbReference>
<dbReference type="SMART" id="SM00112">
    <property type="entry name" value="CA"/>
    <property type="match status" value="6"/>
</dbReference>
<comment type="function">
    <text evidence="18">Calcium-dependent cell-adhesion protein. May play a role in activity-induced synaptic reorganization underlying long term memory. Could be involved in CDH2 internalization through TAOK2/p38 MAPK pathway. In hippocampal neurons, may play a role in the down-regulation of dendritic spines, maybe through its action on CDH2 endocytosis.</text>
</comment>
<dbReference type="Pfam" id="PF08266">
    <property type="entry name" value="Cadherin_2"/>
    <property type="match status" value="1"/>
</dbReference>
<dbReference type="GO" id="GO:0042734">
    <property type="term" value="C:presynaptic membrane"/>
    <property type="evidence" value="ECO:0007669"/>
    <property type="project" value="UniProtKB-SubCell"/>
</dbReference>
<dbReference type="FunFam" id="2.60.40.60:FF:000001">
    <property type="entry name" value="Protocadherin alpha 2"/>
    <property type="match status" value="1"/>
</dbReference>
<evidence type="ECO:0000256" key="21">
    <source>
        <dbReference type="PROSITE-ProRule" id="PRU00043"/>
    </source>
</evidence>
<evidence type="ECO:0000256" key="3">
    <source>
        <dbReference type="ARBA" id="ARBA00022475"/>
    </source>
</evidence>
<organism evidence="25 26">
    <name type="scientific">Pleuronectes platessa</name>
    <name type="common">European plaice</name>
    <dbReference type="NCBI Taxonomy" id="8262"/>
    <lineage>
        <taxon>Eukaryota</taxon>
        <taxon>Metazoa</taxon>
        <taxon>Chordata</taxon>
        <taxon>Craniata</taxon>
        <taxon>Vertebrata</taxon>
        <taxon>Euteleostomi</taxon>
        <taxon>Actinopterygii</taxon>
        <taxon>Neopterygii</taxon>
        <taxon>Teleostei</taxon>
        <taxon>Neoteleostei</taxon>
        <taxon>Acanthomorphata</taxon>
        <taxon>Carangaria</taxon>
        <taxon>Pleuronectiformes</taxon>
        <taxon>Pleuronectoidei</taxon>
        <taxon>Pleuronectidae</taxon>
        <taxon>Pleuronectes</taxon>
    </lineage>
</organism>
<keyword evidence="26" id="KW-1185">Reference proteome</keyword>
<reference evidence="25" key="1">
    <citation type="submission" date="2020-03" db="EMBL/GenBank/DDBJ databases">
        <authorList>
            <person name="Weist P."/>
        </authorList>
    </citation>
    <scope>NUCLEOTIDE SEQUENCE</scope>
</reference>
<evidence type="ECO:0000256" key="9">
    <source>
        <dbReference type="ARBA" id="ARBA00022889"/>
    </source>
</evidence>
<evidence type="ECO:0000313" key="25">
    <source>
        <dbReference type="EMBL" id="CAB1454764.1"/>
    </source>
</evidence>
<comment type="subunit">
    <text evidence="19">The N-terminal extracellular domain forms homophilic interactions; these interactions activate p38 MAPK via TAOK2 and trigger endocytosis. Interacts with CDH2; this interaction may lead to CDH2 cointernalization. Interacts with CDH11. Interacts with TAOK2.</text>
</comment>
<dbReference type="FunFam" id="2.60.40.60:FF:000002">
    <property type="entry name" value="Protocadherin alpha 2"/>
    <property type="match status" value="1"/>
</dbReference>
<evidence type="ECO:0000256" key="17">
    <source>
        <dbReference type="ARBA" id="ARBA00034111"/>
    </source>
</evidence>
<keyword evidence="3" id="KW-1003">Cell membrane</keyword>
<evidence type="ECO:0000256" key="6">
    <source>
        <dbReference type="ARBA" id="ARBA00022729"/>
    </source>
</evidence>
<evidence type="ECO:0000256" key="23">
    <source>
        <dbReference type="SAM" id="Phobius"/>
    </source>
</evidence>
<keyword evidence="13" id="KW-0325">Glycoprotein</keyword>
<evidence type="ECO:0000256" key="20">
    <source>
        <dbReference type="ARBA" id="ARBA00067805"/>
    </source>
</evidence>
<feature type="compositionally biased region" description="Polar residues" evidence="22">
    <location>
        <begin position="198"/>
        <end position="208"/>
    </location>
</feature>
<feature type="region of interest" description="Disordered" evidence="22">
    <location>
        <begin position="1"/>
        <end position="400"/>
    </location>
</feature>